<dbReference type="AlphaFoldDB" id="A0A1H5IB81"/>
<name>A0A1H5IB81_9BRAD</name>
<protein>
    <submittedName>
        <fullName evidence="2">Uncharacterized protein</fullName>
    </submittedName>
</protein>
<evidence type="ECO:0000313" key="2">
    <source>
        <dbReference type="EMBL" id="SEE37440.1"/>
    </source>
</evidence>
<evidence type="ECO:0000313" key="3">
    <source>
        <dbReference type="Proteomes" id="UP000183208"/>
    </source>
</evidence>
<reference evidence="2 3" key="1">
    <citation type="submission" date="2016-10" db="EMBL/GenBank/DDBJ databases">
        <authorList>
            <person name="de Groot N.N."/>
        </authorList>
    </citation>
    <scope>NUCLEOTIDE SEQUENCE [LARGE SCALE GENOMIC DNA]</scope>
    <source>
        <strain evidence="2 3">GAS522</strain>
    </source>
</reference>
<dbReference type="EMBL" id="FNTI01000001">
    <property type="protein sequence ID" value="SEE37440.1"/>
    <property type="molecule type" value="Genomic_DNA"/>
</dbReference>
<proteinExistence type="predicted"/>
<accession>A0A1H5IB81</accession>
<sequence>MCQNGEIVSHCSRINPKVNPKVNPEPVGANRRGDEPEMKL</sequence>
<dbReference type="Proteomes" id="UP000183208">
    <property type="component" value="Unassembled WGS sequence"/>
</dbReference>
<feature type="compositionally biased region" description="Basic and acidic residues" evidence="1">
    <location>
        <begin position="31"/>
        <end position="40"/>
    </location>
</feature>
<feature type="region of interest" description="Disordered" evidence="1">
    <location>
        <begin position="14"/>
        <end position="40"/>
    </location>
</feature>
<evidence type="ECO:0000256" key="1">
    <source>
        <dbReference type="SAM" id="MobiDB-lite"/>
    </source>
</evidence>
<gene>
    <name evidence="2" type="ORF">SAMN05444171_7223</name>
</gene>
<organism evidence="2 3">
    <name type="scientific">Bradyrhizobium lablabi</name>
    <dbReference type="NCBI Taxonomy" id="722472"/>
    <lineage>
        <taxon>Bacteria</taxon>
        <taxon>Pseudomonadati</taxon>
        <taxon>Pseudomonadota</taxon>
        <taxon>Alphaproteobacteria</taxon>
        <taxon>Hyphomicrobiales</taxon>
        <taxon>Nitrobacteraceae</taxon>
        <taxon>Bradyrhizobium</taxon>
    </lineage>
</organism>
<feature type="compositionally biased region" description="Low complexity" evidence="1">
    <location>
        <begin position="15"/>
        <end position="27"/>
    </location>
</feature>